<keyword evidence="2" id="KW-0479">Metal-binding</keyword>
<dbReference type="RefSeq" id="WP_126539752.1">
    <property type="nucleotide sequence ID" value="NZ_BSPM01000002.1"/>
</dbReference>
<dbReference type="Pfam" id="PF03328">
    <property type="entry name" value="HpcH_HpaI"/>
    <property type="match status" value="1"/>
</dbReference>
<keyword evidence="3" id="KW-0456">Lyase</keyword>
<evidence type="ECO:0000313" key="5">
    <source>
        <dbReference type="EMBL" id="TDP83980.1"/>
    </source>
</evidence>
<evidence type="ECO:0000256" key="3">
    <source>
        <dbReference type="ARBA" id="ARBA00023239"/>
    </source>
</evidence>
<dbReference type="InterPro" id="IPR050251">
    <property type="entry name" value="HpcH-HpaI_aldolase"/>
</dbReference>
<feature type="domain" description="HpcH/HpaI aldolase/citrate lyase" evidence="4">
    <location>
        <begin position="22"/>
        <end position="226"/>
    </location>
</feature>
<keyword evidence="6" id="KW-1185">Reference proteome</keyword>
<dbReference type="Proteomes" id="UP000294547">
    <property type="component" value="Unassembled WGS sequence"/>
</dbReference>
<evidence type="ECO:0000256" key="2">
    <source>
        <dbReference type="ARBA" id="ARBA00022723"/>
    </source>
</evidence>
<evidence type="ECO:0000259" key="4">
    <source>
        <dbReference type="Pfam" id="PF03328"/>
    </source>
</evidence>
<gene>
    <name evidence="5" type="ORF">EDD54_2581</name>
</gene>
<dbReference type="Gene3D" id="3.20.20.60">
    <property type="entry name" value="Phosphoenolpyruvate-binding domains"/>
    <property type="match status" value="1"/>
</dbReference>
<dbReference type="GO" id="GO:0046872">
    <property type="term" value="F:metal ion binding"/>
    <property type="evidence" value="ECO:0007669"/>
    <property type="project" value="UniProtKB-KW"/>
</dbReference>
<dbReference type="InterPro" id="IPR005000">
    <property type="entry name" value="Aldolase/citrate-lyase_domain"/>
</dbReference>
<dbReference type="GO" id="GO:0016832">
    <property type="term" value="F:aldehyde-lyase activity"/>
    <property type="evidence" value="ECO:0007669"/>
    <property type="project" value="TreeGrafter"/>
</dbReference>
<dbReference type="PANTHER" id="PTHR30502">
    <property type="entry name" value="2-KETO-3-DEOXY-L-RHAMNONATE ALDOLASE"/>
    <property type="match status" value="1"/>
</dbReference>
<dbReference type="AlphaFoldDB" id="A0A4R6RCT7"/>
<reference evidence="5 6" key="1">
    <citation type="submission" date="2019-03" db="EMBL/GenBank/DDBJ databases">
        <title>Genomic Encyclopedia of Type Strains, Phase IV (KMG-IV): sequencing the most valuable type-strain genomes for metagenomic binning, comparative biology and taxonomic classification.</title>
        <authorList>
            <person name="Goeker M."/>
        </authorList>
    </citation>
    <scope>NUCLEOTIDE SEQUENCE [LARGE SCALE GENOMIC DNA]</scope>
    <source>
        <strain evidence="5 6">DSM 102969</strain>
    </source>
</reference>
<name>A0A4R6RCT7_9HYPH</name>
<dbReference type="GO" id="GO:0005737">
    <property type="term" value="C:cytoplasm"/>
    <property type="evidence" value="ECO:0007669"/>
    <property type="project" value="TreeGrafter"/>
</dbReference>
<dbReference type="PANTHER" id="PTHR30502:SF0">
    <property type="entry name" value="PHOSPHOENOLPYRUVATE CARBOXYLASE FAMILY PROTEIN"/>
    <property type="match status" value="1"/>
</dbReference>
<organism evidence="5 6">
    <name type="scientific">Oharaeibacter diazotrophicus</name>
    <dbReference type="NCBI Taxonomy" id="1920512"/>
    <lineage>
        <taxon>Bacteria</taxon>
        <taxon>Pseudomonadati</taxon>
        <taxon>Pseudomonadota</taxon>
        <taxon>Alphaproteobacteria</taxon>
        <taxon>Hyphomicrobiales</taxon>
        <taxon>Pleomorphomonadaceae</taxon>
        <taxon>Oharaeibacter</taxon>
    </lineage>
</organism>
<evidence type="ECO:0000256" key="1">
    <source>
        <dbReference type="ARBA" id="ARBA00005568"/>
    </source>
</evidence>
<dbReference type="EMBL" id="SNXY01000008">
    <property type="protein sequence ID" value="TDP83980.1"/>
    <property type="molecule type" value="Genomic_DNA"/>
</dbReference>
<comment type="caution">
    <text evidence="5">The sequence shown here is derived from an EMBL/GenBank/DDBJ whole genome shotgun (WGS) entry which is preliminary data.</text>
</comment>
<evidence type="ECO:0000313" key="6">
    <source>
        <dbReference type="Proteomes" id="UP000294547"/>
    </source>
</evidence>
<dbReference type="InterPro" id="IPR015813">
    <property type="entry name" value="Pyrv/PenolPyrv_kinase-like_dom"/>
</dbReference>
<sequence>MLMSAATPFSRRLKDGERFALAWLALGAPAIAEIAVAAGADGLVLDLQHGLFDRAGLEAAVAASGAAPAIVRVAENGATAISTALDAGADGVLVPLVESASEAAAAVAHARFPPHGRRSGGGVRPLAAGFAAYLDRAAEATVGVMIETAAGVEAAEAIAAVPGLDFVLVGTGDLRLSYADRPDPDAAREAGCARVLAACRAAGLPAGIFTTTVADAAARRAEGWAVTVAANDIDAVVAGFRNAVAALRDTGA</sequence>
<comment type="similarity">
    <text evidence="1">Belongs to the HpcH/HpaI aldolase family.</text>
</comment>
<dbReference type="OrthoDB" id="9802624at2"/>
<protein>
    <submittedName>
        <fullName evidence="5">2-dehydro-3-deoxyglucarate aldolase/4-hydroxy-2-oxoheptanedioate aldolase</fullName>
    </submittedName>
</protein>
<dbReference type="InterPro" id="IPR040442">
    <property type="entry name" value="Pyrv_kinase-like_dom_sf"/>
</dbReference>
<dbReference type="SUPFAM" id="SSF51621">
    <property type="entry name" value="Phosphoenolpyruvate/pyruvate domain"/>
    <property type="match status" value="1"/>
</dbReference>
<accession>A0A4R6RCT7</accession>
<proteinExistence type="inferred from homology"/>